<keyword evidence="2" id="KW-1185">Reference proteome</keyword>
<keyword evidence="1" id="KW-0808">Transferase</keyword>
<dbReference type="Pfam" id="PF13489">
    <property type="entry name" value="Methyltransf_23"/>
    <property type="match status" value="1"/>
</dbReference>
<gene>
    <name evidence="1" type="ORF">AOQ84DRAFT_404947</name>
</gene>
<dbReference type="EMBL" id="KV748563">
    <property type="protein sequence ID" value="OCL14534.1"/>
    <property type="molecule type" value="Genomic_DNA"/>
</dbReference>
<dbReference type="PANTHER" id="PTHR43591:SF10">
    <property type="entry name" value="ABC TRANSMEMBRANE TYPE-1 DOMAIN-CONTAINING PROTEIN-RELATED"/>
    <property type="match status" value="1"/>
</dbReference>
<dbReference type="GO" id="GO:0032259">
    <property type="term" value="P:methylation"/>
    <property type="evidence" value="ECO:0007669"/>
    <property type="project" value="UniProtKB-KW"/>
</dbReference>
<dbReference type="CDD" id="cd02440">
    <property type="entry name" value="AdoMet_MTases"/>
    <property type="match status" value="1"/>
</dbReference>
<dbReference type="GO" id="GO:0008168">
    <property type="term" value="F:methyltransferase activity"/>
    <property type="evidence" value="ECO:0007669"/>
    <property type="project" value="UniProtKB-KW"/>
</dbReference>
<protein>
    <submittedName>
        <fullName evidence="1">S-adenosyl-L-methionine-dependent methyltransferase</fullName>
    </submittedName>
</protein>
<dbReference type="OrthoDB" id="2013972at2759"/>
<dbReference type="AlphaFoldDB" id="A0A8E2JYL4"/>
<dbReference type="Gene3D" id="3.40.50.150">
    <property type="entry name" value="Vaccinia Virus protein VP39"/>
    <property type="match status" value="1"/>
</dbReference>
<keyword evidence="1" id="KW-0489">Methyltransferase</keyword>
<proteinExistence type="predicted"/>
<organism evidence="1 2">
    <name type="scientific">Glonium stellatum</name>
    <dbReference type="NCBI Taxonomy" id="574774"/>
    <lineage>
        <taxon>Eukaryota</taxon>
        <taxon>Fungi</taxon>
        <taxon>Dikarya</taxon>
        <taxon>Ascomycota</taxon>
        <taxon>Pezizomycotina</taxon>
        <taxon>Dothideomycetes</taxon>
        <taxon>Pleosporomycetidae</taxon>
        <taxon>Gloniales</taxon>
        <taxon>Gloniaceae</taxon>
        <taxon>Glonium</taxon>
    </lineage>
</organism>
<name>A0A8E2JYL4_9PEZI</name>
<dbReference type="Proteomes" id="UP000250140">
    <property type="component" value="Unassembled WGS sequence"/>
</dbReference>
<dbReference type="SUPFAM" id="SSF53335">
    <property type="entry name" value="S-adenosyl-L-methionine-dependent methyltransferases"/>
    <property type="match status" value="1"/>
</dbReference>
<dbReference type="PANTHER" id="PTHR43591">
    <property type="entry name" value="METHYLTRANSFERASE"/>
    <property type="match status" value="1"/>
</dbReference>
<feature type="non-terminal residue" evidence="1">
    <location>
        <position position="1"/>
    </location>
</feature>
<evidence type="ECO:0000313" key="1">
    <source>
        <dbReference type="EMBL" id="OCL14534.1"/>
    </source>
</evidence>
<evidence type="ECO:0000313" key="2">
    <source>
        <dbReference type="Proteomes" id="UP000250140"/>
    </source>
</evidence>
<sequence length="256" mass="28844">MEHTMVVTVMGDRLHFAPLENPQNMIDLGTGTGIWAIEMGEQYPSATVLGIDLSLIQPTWVPPNVKFMVDDAESPWLHPRNHFDMVDGRHTVQAFKDYLAVLRQAYRHMKSSGWVELHELDYICHCDDGSAGLDYKFGEMMVCITQGCAAMGINLYGALTMADRIKEAGFINVAKRILKIPIGPWPKNKLLRKVGLYYQAVVLDGLQGIALGPLCRGLGWSAERVEVYLKDVRVDVKDPRIHSYMNMHVLYGQKPE</sequence>
<dbReference type="InterPro" id="IPR029063">
    <property type="entry name" value="SAM-dependent_MTases_sf"/>
</dbReference>
<reference evidence="1 2" key="1">
    <citation type="journal article" date="2016" name="Nat. Commun.">
        <title>Ectomycorrhizal ecology is imprinted in the genome of the dominant symbiotic fungus Cenococcum geophilum.</title>
        <authorList>
            <consortium name="DOE Joint Genome Institute"/>
            <person name="Peter M."/>
            <person name="Kohler A."/>
            <person name="Ohm R.A."/>
            <person name="Kuo A."/>
            <person name="Krutzmann J."/>
            <person name="Morin E."/>
            <person name="Arend M."/>
            <person name="Barry K.W."/>
            <person name="Binder M."/>
            <person name="Choi C."/>
            <person name="Clum A."/>
            <person name="Copeland A."/>
            <person name="Grisel N."/>
            <person name="Haridas S."/>
            <person name="Kipfer T."/>
            <person name="LaButti K."/>
            <person name="Lindquist E."/>
            <person name="Lipzen A."/>
            <person name="Maire R."/>
            <person name="Meier B."/>
            <person name="Mihaltcheva S."/>
            <person name="Molinier V."/>
            <person name="Murat C."/>
            <person name="Poggeler S."/>
            <person name="Quandt C.A."/>
            <person name="Sperisen C."/>
            <person name="Tritt A."/>
            <person name="Tisserant E."/>
            <person name="Crous P.W."/>
            <person name="Henrissat B."/>
            <person name="Nehls U."/>
            <person name="Egli S."/>
            <person name="Spatafora J.W."/>
            <person name="Grigoriev I.V."/>
            <person name="Martin F.M."/>
        </authorList>
    </citation>
    <scope>NUCLEOTIDE SEQUENCE [LARGE SCALE GENOMIC DNA]</scope>
    <source>
        <strain evidence="1 2">CBS 207.34</strain>
    </source>
</reference>
<accession>A0A8E2JYL4</accession>